<proteinExistence type="predicted"/>
<name>A0ABV6IUF1_9PROT</name>
<accession>A0ABV6IUF1</accession>
<gene>
    <name evidence="1" type="ORF">ACFFIC_17105</name>
</gene>
<evidence type="ECO:0000313" key="2">
    <source>
        <dbReference type="Proteomes" id="UP001589789"/>
    </source>
</evidence>
<protein>
    <submittedName>
        <fullName evidence="1">Uncharacterized protein</fullName>
    </submittedName>
</protein>
<keyword evidence="2" id="KW-1185">Reference proteome</keyword>
<evidence type="ECO:0000313" key="1">
    <source>
        <dbReference type="EMBL" id="MFC0387248.1"/>
    </source>
</evidence>
<organism evidence="1 2">
    <name type="scientific">Muricoccus vinaceus</name>
    <dbReference type="NCBI Taxonomy" id="424704"/>
    <lineage>
        <taxon>Bacteria</taxon>
        <taxon>Pseudomonadati</taxon>
        <taxon>Pseudomonadota</taxon>
        <taxon>Alphaproteobacteria</taxon>
        <taxon>Acetobacterales</taxon>
        <taxon>Roseomonadaceae</taxon>
        <taxon>Muricoccus</taxon>
    </lineage>
</organism>
<dbReference type="Proteomes" id="UP001589789">
    <property type="component" value="Unassembled WGS sequence"/>
</dbReference>
<dbReference type="EMBL" id="JBHLVZ010000058">
    <property type="protein sequence ID" value="MFC0387248.1"/>
    <property type="molecule type" value="Genomic_DNA"/>
</dbReference>
<reference evidence="1 2" key="1">
    <citation type="submission" date="2024-09" db="EMBL/GenBank/DDBJ databases">
        <authorList>
            <person name="Sun Q."/>
            <person name="Mori K."/>
        </authorList>
    </citation>
    <scope>NUCLEOTIDE SEQUENCE [LARGE SCALE GENOMIC DNA]</scope>
    <source>
        <strain evidence="1 2">CCM 7468</strain>
    </source>
</reference>
<dbReference type="RefSeq" id="WP_377052511.1">
    <property type="nucleotide sequence ID" value="NZ_JBHLVZ010000058.1"/>
</dbReference>
<sequence length="63" mass="6797">MAATDTLDFAEWRTRMAHALRRSSAAAAAYAPASEIRKLEQRVRALEQEGAARGFLPADGAHG</sequence>
<comment type="caution">
    <text evidence="1">The sequence shown here is derived from an EMBL/GenBank/DDBJ whole genome shotgun (WGS) entry which is preliminary data.</text>
</comment>